<evidence type="ECO:0000313" key="7">
    <source>
        <dbReference type="EMBL" id="CAK1553519.1"/>
    </source>
</evidence>
<dbReference type="InterPro" id="IPR023796">
    <property type="entry name" value="Serpin_dom"/>
</dbReference>
<evidence type="ECO:0000256" key="4">
    <source>
        <dbReference type="RuleBase" id="RU000411"/>
    </source>
</evidence>
<dbReference type="SMART" id="SM00093">
    <property type="entry name" value="SERPIN"/>
    <property type="match status" value="1"/>
</dbReference>
<dbReference type="PROSITE" id="PS51257">
    <property type="entry name" value="PROKAR_LIPOPROTEIN"/>
    <property type="match status" value="1"/>
</dbReference>
<organism evidence="7 8">
    <name type="scientific">Leptosia nina</name>
    <dbReference type="NCBI Taxonomy" id="320188"/>
    <lineage>
        <taxon>Eukaryota</taxon>
        <taxon>Metazoa</taxon>
        <taxon>Ecdysozoa</taxon>
        <taxon>Arthropoda</taxon>
        <taxon>Hexapoda</taxon>
        <taxon>Insecta</taxon>
        <taxon>Pterygota</taxon>
        <taxon>Neoptera</taxon>
        <taxon>Endopterygota</taxon>
        <taxon>Lepidoptera</taxon>
        <taxon>Glossata</taxon>
        <taxon>Ditrysia</taxon>
        <taxon>Papilionoidea</taxon>
        <taxon>Pieridae</taxon>
        <taxon>Pierinae</taxon>
        <taxon>Leptosia</taxon>
    </lineage>
</organism>
<feature type="chain" id="PRO_5043460642" description="Serpin domain-containing protein" evidence="5">
    <location>
        <begin position="21"/>
        <end position="418"/>
    </location>
</feature>
<evidence type="ECO:0000259" key="6">
    <source>
        <dbReference type="SMART" id="SM00093"/>
    </source>
</evidence>
<keyword evidence="2" id="KW-0646">Protease inhibitor</keyword>
<reference evidence="7 8" key="1">
    <citation type="submission" date="2023-11" db="EMBL/GenBank/DDBJ databases">
        <authorList>
            <person name="Okamura Y."/>
        </authorList>
    </citation>
    <scope>NUCLEOTIDE SEQUENCE [LARGE SCALE GENOMIC DNA]</scope>
</reference>
<feature type="domain" description="Serpin" evidence="6">
    <location>
        <begin position="54"/>
        <end position="417"/>
    </location>
</feature>
<dbReference type="GO" id="GO:0004867">
    <property type="term" value="F:serine-type endopeptidase inhibitor activity"/>
    <property type="evidence" value="ECO:0007669"/>
    <property type="project" value="UniProtKB-KW"/>
</dbReference>
<protein>
    <recommendedName>
        <fullName evidence="6">Serpin domain-containing protein</fullName>
    </recommendedName>
</protein>
<evidence type="ECO:0000256" key="3">
    <source>
        <dbReference type="ARBA" id="ARBA00022900"/>
    </source>
</evidence>
<dbReference type="GO" id="GO:0005615">
    <property type="term" value="C:extracellular space"/>
    <property type="evidence" value="ECO:0007669"/>
    <property type="project" value="InterPro"/>
</dbReference>
<dbReference type="PANTHER" id="PTHR11461:SF211">
    <property type="entry name" value="GH10112P-RELATED"/>
    <property type="match status" value="1"/>
</dbReference>
<dbReference type="InterPro" id="IPR000215">
    <property type="entry name" value="Serpin_fam"/>
</dbReference>
<dbReference type="SUPFAM" id="SSF56574">
    <property type="entry name" value="Serpins"/>
    <property type="match status" value="1"/>
</dbReference>
<dbReference type="Gene3D" id="2.30.39.10">
    <property type="entry name" value="Alpha-1-antitrypsin, domain 1"/>
    <property type="match status" value="1"/>
</dbReference>
<feature type="signal peptide" evidence="5">
    <location>
        <begin position="1"/>
        <end position="20"/>
    </location>
</feature>
<evidence type="ECO:0000256" key="5">
    <source>
        <dbReference type="SAM" id="SignalP"/>
    </source>
</evidence>
<dbReference type="EMBL" id="CAVLEF010000225">
    <property type="protein sequence ID" value="CAK1553519.1"/>
    <property type="molecule type" value="Genomic_DNA"/>
</dbReference>
<sequence>MSVNIFKVFVIVYVVIGSCAYCSTSSDRKSDESDNEEYQSLREGFDQGNDDFTANFLSDVIDENPNTSAITSPFSVLFLLSQLALHAKGESYKQLANLLNLRSRYDIRVMVPRYLDDINSQRSVNFSLAERVYCSMDYPFSNAFKRDTRNTYHAQAENLDFSEPEEAARMINAWIASKTNNLITDLVPSSSLNEDTRLVLTNAIYFKGDWRMPFNRRMTKKSDFHVTRKHKVSVRMMNQIGHFNYSYLKNIKAKVIQLFYKDGNFSFVLVLPNKGHSVRSLSEDLQYIDLQNDVINQLEPARVNLTMPVIDTETTTDLADILKKNGVTAIFDYDNSDLSGILKHPEPLYVSSAMQKAKIIVNESGSEAAAGNAAVLTTKAALAPGEQTLEIFDANRPFLYYVLFKNAPIFAGVYAGPL</sequence>
<keyword evidence="8" id="KW-1185">Reference proteome</keyword>
<evidence type="ECO:0000313" key="8">
    <source>
        <dbReference type="Proteomes" id="UP001497472"/>
    </source>
</evidence>
<accession>A0AAV1JW32</accession>
<dbReference type="Pfam" id="PF00079">
    <property type="entry name" value="Serpin"/>
    <property type="match status" value="1"/>
</dbReference>
<evidence type="ECO:0000256" key="2">
    <source>
        <dbReference type="ARBA" id="ARBA00022690"/>
    </source>
</evidence>
<dbReference type="PANTHER" id="PTHR11461">
    <property type="entry name" value="SERINE PROTEASE INHIBITOR, SERPIN"/>
    <property type="match status" value="1"/>
</dbReference>
<evidence type="ECO:0000256" key="1">
    <source>
        <dbReference type="ARBA" id="ARBA00009500"/>
    </source>
</evidence>
<comment type="similarity">
    <text evidence="1 4">Belongs to the serpin family.</text>
</comment>
<dbReference type="InterPro" id="IPR042178">
    <property type="entry name" value="Serpin_sf_1"/>
</dbReference>
<keyword evidence="5" id="KW-0732">Signal</keyword>
<dbReference type="InterPro" id="IPR042185">
    <property type="entry name" value="Serpin_sf_2"/>
</dbReference>
<comment type="caution">
    <text evidence="7">The sequence shown here is derived from an EMBL/GenBank/DDBJ whole genome shotgun (WGS) entry which is preliminary data.</text>
</comment>
<name>A0AAV1JW32_9NEOP</name>
<gene>
    <name evidence="7" type="ORF">LNINA_LOCUS12515</name>
</gene>
<dbReference type="Proteomes" id="UP001497472">
    <property type="component" value="Unassembled WGS sequence"/>
</dbReference>
<proteinExistence type="inferred from homology"/>
<keyword evidence="3" id="KW-0722">Serine protease inhibitor</keyword>
<dbReference type="InterPro" id="IPR036186">
    <property type="entry name" value="Serpin_sf"/>
</dbReference>
<dbReference type="AlphaFoldDB" id="A0AAV1JW32"/>
<dbReference type="Gene3D" id="3.30.497.10">
    <property type="entry name" value="Antithrombin, subunit I, domain 2"/>
    <property type="match status" value="1"/>
</dbReference>